<sequence length="191" mass="21280">MGYDYRRVNYSTPWNDGYFFLTIASVSRRRVGDGTPHSTLRLAVDCGQSQPIGLHGLAFRIAGSVRSYALLAKGVQPLLAEIYRLGGTRSLRGYPEASLIAQHYATLSLEPEWRLASWVAIGLLADYAVLLPARTWEQKQRNPSNYLGVGGGMRIKVRPGEFRFWLAKGYSLPQFTATRGVLLHLQAGFSF</sequence>
<accession>A0A0Q4AWT8</accession>
<evidence type="ECO:0000313" key="1">
    <source>
        <dbReference type="EMBL" id="KQM08339.1"/>
    </source>
</evidence>
<comment type="caution">
    <text evidence="1">The sequence shown here is derived from an EMBL/GenBank/DDBJ whole genome shotgun (WGS) entry which is preliminary data.</text>
</comment>
<evidence type="ECO:0000313" key="2">
    <source>
        <dbReference type="Proteomes" id="UP000054172"/>
    </source>
</evidence>
<evidence type="ECO:0008006" key="3">
    <source>
        <dbReference type="Google" id="ProtNLM"/>
    </source>
</evidence>
<dbReference type="STRING" id="1702214.AL399_07875"/>
<reference evidence="1" key="1">
    <citation type="submission" date="2015-08" db="EMBL/GenBank/DDBJ databases">
        <title>Candidatus Bacteriodes Periocalifornicus.</title>
        <authorList>
            <person name="McLean J.S."/>
            <person name="Kelley S."/>
        </authorList>
    </citation>
    <scope>NUCLEOTIDE SEQUENCE [LARGE SCALE GENOMIC DNA]</scope>
    <source>
        <strain evidence="1">12B</strain>
    </source>
</reference>
<proteinExistence type="predicted"/>
<dbReference type="Proteomes" id="UP000054172">
    <property type="component" value="Unassembled WGS sequence"/>
</dbReference>
<organism evidence="1 2">
    <name type="scientific">Candidatus [Bacteroides] periocalifornicus</name>
    <dbReference type="NCBI Taxonomy" id="1702214"/>
    <lineage>
        <taxon>Bacteria</taxon>
        <taxon>Pseudomonadati</taxon>
        <taxon>Bacteroidota</taxon>
    </lineage>
</organism>
<gene>
    <name evidence="1" type="ORF">AL399_07875</name>
</gene>
<keyword evidence="2" id="KW-1185">Reference proteome</keyword>
<dbReference type="PATRIC" id="fig|1702214.3.peg.1431"/>
<name>A0A0Q4AWT8_9BACT</name>
<dbReference type="AlphaFoldDB" id="A0A0Q4AWT8"/>
<dbReference type="Gene3D" id="2.40.160.50">
    <property type="entry name" value="membrane protein fhac: a member of the omp85/tpsb transporter family"/>
    <property type="match status" value="1"/>
</dbReference>
<dbReference type="EMBL" id="LIIK01000044">
    <property type="protein sequence ID" value="KQM08339.1"/>
    <property type="molecule type" value="Genomic_DNA"/>
</dbReference>
<protein>
    <recommendedName>
        <fullName evidence="3">Bacterial surface antigen (D15) domain-containing protein</fullName>
    </recommendedName>
</protein>